<accession>A0AAT9V5K8</accession>
<protein>
    <submittedName>
        <fullName evidence="1">Uncharacterized protein</fullName>
    </submittedName>
</protein>
<dbReference type="EMBL" id="OQ790078">
    <property type="protein sequence ID" value="WJE88302.1"/>
    <property type="molecule type" value="Genomic_DNA"/>
</dbReference>
<organism evidence="1">
    <name type="scientific">Klebsiella phage Kpn74</name>
    <dbReference type="NCBI Taxonomy" id="3044026"/>
    <lineage>
        <taxon>Viruses</taxon>
        <taxon>Duplodnaviria</taxon>
        <taxon>Heunggongvirae</taxon>
        <taxon>Uroviricota</taxon>
        <taxon>Caudoviricetes</taxon>
    </lineage>
</organism>
<reference evidence="1" key="1">
    <citation type="journal article" date="2024" name="Can. J. Microbiol.">
        <title>Biological and genomic characteristics of three novel bacteriophages and a phage-plasmid of Klebsiella pneumoniae.</title>
        <authorList>
            <person name="Uskudar-Guclu A."/>
            <person name="Unlu S."/>
            <person name="Salih-Dogan H."/>
            <person name="Yalcin S."/>
            <person name="Basustaoglu A."/>
        </authorList>
    </citation>
    <scope>NUCLEOTIDE SEQUENCE</scope>
</reference>
<proteinExistence type="predicted"/>
<sequence length="37" mass="4419">MFLSYFMYLTQSNVKNAKLMIKSKVYDLTNRNRLLAC</sequence>
<evidence type="ECO:0000313" key="1">
    <source>
        <dbReference type="EMBL" id="WJE88302.1"/>
    </source>
</evidence>
<name>A0AAT9V5K8_9CAUD</name>